<dbReference type="InterPro" id="IPR057561">
    <property type="entry name" value="NADase_transloc"/>
</dbReference>
<dbReference type="RefSeq" id="WP_189316998.1">
    <property type="nucleotide sequence ID" value="NZ_BMQA01000080.1"/>
</dbReference>
<dbReference type="Proteomes" id="UP000657574">
    <property type="component" value="Unassembled WGS sequence"/>
</dbReference>
<feature type="compositionally biased region" description="Low complexity" evidence="1">
    <location>
        <begin position="138"/>
        <end position="149"/>
    </location>
</feature>
<dbReference type="AlphaFoldDB" id="A0A917P6S0"/>
<keyword evidence="4" id="KW-1185">Reference proteome</keyword>
<protein>
    <submittedName>
        <fullName evidence="3">Zinc ribbon domain-containing protein</fullName>
    </submittedName>
</protein>
<dbReference type="Gene3D" id="2.60.120.260">
    <property type="entry name" value="Galactose-binding domain-like"/>
    <property type="match status" value="1"/>
</dbReference>
<feature type="region of interest" description="Disordered" evidence="1">
    <location>
        <begin position="121"/>
        <end position="203"/>
    </location>
</feature>
<keyword evidence="2" id="KW-0812">Transmembrane</keyword>
<feature type="region of interest" description="Disordered" evidence="1">
    <location>
        <begin position="214"/>
        <end position="233"/>
    </location>
</feature>
<feature type="compositionally biased region" description="Pro residues" evidence="1">
    <location>
        <begin position="127"/>
        <end position="137"/>
    </location>
</feature>
<gene>
    <name evidence="3" type="ORF">GCM10010121_088910</name>
</gene>
<feature type="region of interest" description="Disordered" evidence="1">
    <location>
        <begin position="31"/>
        <end position="92"/>
    </location>
</feature>
<accession>A0A917P6S0</accession>
<evidence type="ECO:0000313" key="4">
    <source>
        <dbReference type="Proteomes" id="UP000657574"/>
    </source>
</evidence>
<comment type="caution">
    <text evidence="3">The sequence shown here is derived from an EMBL/GenBank/DDBJ whole genome shotgun (WGS) entry which is preliminary data.</text>
</comment>
<dbReference type="NCBIfam" id="NF047619">
    <property type="entry name" value="NADase_discoid"/>
    <property type="match status" value="1"/>
</dbReference>
<organism evidence="3 4">
    <name type="scientific">Streptomyces brasiliensis</name>
    <dbReference type="NCBI Taxonomy" id="1954"/>
    <lineage>
        <taxon>Bacteria</taxon>
        <taxon>Bacillati</taxon>
        <taxon>Actinomycetota</taxon>
        <taxon>Actinomycetes</taxon>
        <taxon>Kitasatosporales</taxon>
        <taxon>Streptomycetaceae</taxon>
        <taxon>Streptomyces</taxon>
    </lineage>
</organism>
<keyword evidence="2" id="KW-0472">Membrane</keyword>
<feature type="compositionally biased region" description="Low complexity" evidence="1">
    <location>
        <begin position="59"/>
        <end position="92"/>
    </location>
</feature>
<feature type="transmembrane region" description="Helical" evidence="2">
    <location>
        <begin position="318"/>
        <end position="338"/>
    </location>
</feature>
<dbReference type="EMBL" id="BMQA01000080">
    <property type="protein sequence ID" value="GGJ64434.1"/>
    <property type="molecule type" value="Genomic_DNA"/>
</dbReference>
<evidence type="ECO:0000313" key="3">
    <source>
        <dbReference type="EMBL" id="GGJ64434.1"/>
    </source>
</evidence>
<reference evidence="3" key="2">
    <citation type="submission" date="2020-09" db="EMBL/GenBank/DDBJ databases">
        <authorList>
            <person name="Sun Q."/>
            <person name="Ohkuma M."/>
        </authorList>
    </citation>
    <scope>NUCLEOTIDE SEQUENCE</scope>
    <source>
        <strain evidence="3">JCM 3086</strain>
    </source>
</reference>
<dbReference type="InterPro" id="IPR008979">
    <property type="entry name" value="Galactose-bd-like_sf"/>
</dbReference>
<proteinExistence type="predicted"/>
<dbReference type="SUPFAM" id="SSF49785">
    <property type="entry name" value="Galactose-binding domain-like"/>
    <property type="match status" value="1"/>
</dbReference>
<sequence>MTTPLNCAECGTRAEPGQPFCDACGAVLSWTDRAGGGGGERGAGEPRAAADGAGGGPGSSSDTGSGDASPAFSAASPDEAAATVPAASGGSGSAGWDAFAGADGNAGMPRTQRDLLGARATTAATDPPAPEPAPAPAPEGTTRPEAPAPDASVHPPVPEPGASHHPTILAVDDTAPTEPIPVPVAATPFPTPPAPGADPDGVSDRARQLLVPVADPEPRPTASPSVAPVLPGRPAPQRPQAVMAPGEEFGADGGTPCPWCSTRNRPDRHFCTRCAMPLAGEARAPGRLPWWRRLLGAANRETPWAGERPRLRRAFDRVLTWLGAAIVVTLLIVLGFQIPKGTQATRDHFSKRASVEPDSWSASRAYPGHKADLADLADKLNNTWWGPGVSESGQGHWIQAKFDEPTRLLDLIITPGVSTRPDQIPQSARPHRLEAKITLSDGKTVNRRITLDPGAGGQRIPFRVGTVSSVRFTIESATGTSSKKQVAIAEIEFFGPSTANSA</sequence>
<keyword evidence="2" id="KW-1133">Transmembrane helix</keyword>
<name>A0A917P6S0_9ACTN</name>
<evidence type="ECO:0000256" key="2">
    <source>
        <dbReference type="SAM" id="Phobius"/>
    </source>
</evidence>
<reference evidence="3" key="1">
    <citation type="journal article" date="2014" name="Int. J. Syst. Evol. Microbiol.">
        <title>Complete genome sequence of Corynebacterium casei LMG S-19264T (=DSM 44701T), isolated from a smear-ripened cheese.</title>
        <authorList>
            <consortium name="US DOE Joint Genome Institute (JGI-PGF)"/>
            <person name="Walter F."/>
            <person name="Albersmeier A."/>
            <person name="Kalinowski J."/>
            <person name="Ruckert C."/>
        </authorList>
    </citation>
    <scope>NUCLEOTIDE SEQUENCE</scope>
    <source>
        <strain evidence="3">JCM 3086</strain>
    </source>
</reference>
<evidence type="ECO:0000256" key="1">
    <source>
        <dbReference type="SAM" id="MobiDB-lite"/>
    </source>
</evidence>